<feature type="transmembrane region" description="Helical" evidence="1">
    <location>
        <begin position="43"/>
        <end position="63"/>
    </location>
</feature>
<keyword evidence="1" id="KW-0472">Membrane</keyword>
<evidence type="ECO:0000256" key="1">
    <source>
        <dbReference type="SAM" id="Phobius"/>
    </source>
</evidence>
<reference evidence="2 3" key="1">
    <citation type="submission" date="2019-05" db="EMBL/GenBank/DDBJ databases">
        <title>Psychrobacillus vulpis sp. nov., a new species isolated from feces of a red fox that inhabits in The Tablas de Daimiel Natural Park, Albacete, Spain.</title>
        <authorList>
            <person name="Rodriguez M."/>
            <person name="Reina J.C."/>
            <person name="Bejar V."/>
            <person name="Llamas I."/>
        </authorList>
    </citation>
    <scope>NUCLEOTIDE SEQUENCE [LARGE SCALE GENOMIC DNA]</scope>
    <source>
        <strain evidence="2 3">NEAU-3TGS17</strain>
    </source>
</reference>
<evidence type="ECO:0000313" key="2">
    <source>
        <dbReference type="EMBL" id="TQR17103.1"/>
    </source>
</evidence>
<keyword evidence="1" id="KW-0812">Transmembrane</keyword>
<feature type="transmembrane region" description="Helical" evidence="1">
    <location>
        <begin position="15"/>
        <end position="37"/>
    </location>
</feature>
<protein>
    <submittedName>
        <fullName evidence="2">ABC transporter permease</fullName>
    </submittedName>
</protein>
<accession>A0A544TI34</accession>
<dbReference type="OrthoDB" id="2440789at2"/>
<dbReference type="EMBL" id="VDGH01000001">
    <property type="protein sequence ID" value="TQR17103.1"/>
    <property type="molecule type" value="Genomic_DNA"/>
</dbReference>
<dbReference type="AlphaFoldDB" id="A0A544TI34"/>
<gene>
    <name evidence="2" type="ORF">FG382_02865</name>
</gene>
<evidence type="ECO:0000313" key="3">
    <source>
        <dbReference type="Proteomes" id="UP000317316"/>
    </source>
</evidence>
<organism evidence="2 3">
    <name type="scientific">Psychrobacillus lasiicapitis</name>
    <dbReference type="NCBI Taxonomy" id="1636719"/>
    <lineage>
        <taxon>Bacteria</taxon>
        <taxon>Bacillati</taxon>
        <taxon>Bacillota</taxon>
        <taxon>Bacilli</taxon>
        <taxon>Bacillales</taxon>
        <taxon>Bacillaceae</taxon>
        <taxon>Psychrobacillus</taxon>
    </lineage>
</organism>
<keyword evidence="3" id="KW-1185">Reference proteome</keyword>
<dbReference type="Proteomes" id="UP000317316">
    <property type="component" value="Unassembled WGS sequence"/>
</dbReference>
<sequence>MLGENFYEEVQKKPLFFLIYSILAIVFFTGITFTFVIPGLQGFKWYFFFIALLIYFVVANIFVGLFKERLSLVFLLTLICSALGMGWELWLEWGEYSLVEHMNQVVLIGYPCIIAFIILLMFHFSSKFKKKNSNYR</sequence>
<dbReference type="RefSeq" id="WP_142537346.1">
    <property type="nucleotide sequence ID" value="NZ_BMIE01000002.1"/>
</dbReference>
<feature type="transmembrane region" description="Helical" evidence="1">
    <location>
        <begin position="70"/>
        <end position="87"/>
    </location>
</feature>
<proteinExistence type="predicted"/>
<name>A0A544TI34_9BACI</name>
<keyword evidence="1" id="KW-1133">Transmembrane helix</keyword>
<feature type="transmembrane region" description="Helical" evidence="1">
    <location>
        <begin position="107"/>
        <end position="126"/>
    </location>
</feature>
<comment type="caution">
    <text evidence="2">The sequence shown here is derived from an EMBL/GenBank/DDBJ whole genome shotgun (WGS) entry which is preliminary data.</text>
</comment>